<dbReference type="PANTHER" id="PTHR11635:SF152">
    <property type="entry name" value="CAMP-DEPENDENT PROTEIN KINASE TYPE I REGULATORY SUBUNIT-RELATED"/>
    <property type="match status" value="1"/>
</dbReference>
<evidence type="ECO:0000313" key="2">
    <source>
        <dbReference type="EMBL" id="MEI1248878.1"/>
    </source>
</evidence>
<dbReference type="SMART" id="SM00100">
    <property type="entry name" value="cNMP"/>
    <property type="match status" value="1"/>
</dbReference>
<dbReference type="EMBL" id="JBAMYC010000006">
    <property type="protein sequence ID" value="MEI1248878.1"/>
    <property type="molecule type" value="Genomic_DNA"/>
</dbReference>
<dbReference type="InterPro" id="IPR050503">
    <property type="entry name" value="cAMP-dep_PK_reg_su-like"/>
</dbReference>
<dbReference type="PANTHER" id="PTHR11635">
    <property type="entry name" value="CAMP-DEPENDENT PROTEIN KINASE REGULATORY CHAIN"/>
    <property type="match status" value="1"/>
</dbReference>
<dbReference type="SUPFAM" id="SSF51206">
    <property type="entry name" value="cAMP-binding domain-like"/>
    <property type="match status" value="1"/>
</dbReference>
<dbReference type="PROSITE" id="PS50042">
    <property type="entry name" value="CNMP_BINDING_3"/>
    <property type="match status" value="1"/>
</dbReference>
<feature type="domain" description="Cyclic nucleotide-binding" evidence="1">
    <location>
        <begin position="10"/>
        <end position="115"/>
    </location>
</feature>
<proteinExistence type="predicted"/>
<dbReference type="Proteomes" id="UP001531129">
    <property type="component" value="Unassembled WGS sequence"/>
</dbReference>
<comment type="caution">
    <text evidence="2">The sequence shown here is derived from an EMBL/GenBank/DDBJ whole genome shotgun (WGS) entry which is preliminary data.</text>
</comment>
<evidence type="ECO:0000313" key="3">
    <source>
        <dbReference type="Proteomes" id="UP001531129"/>
    </source>
</evidence>
<dbReference type="Gene3D" id="2.60.120.10">
    <property type="entry name" value="Jelly Rolls"/>
    <property type="match status" value="1"/>
</dbReference>
<reference evidence="2 3" key="1">
    <citation type="submission" date="2024-01" db="EMBL/GenBank/DDBJ databases">
        <title>Draft genome sequences of three bacterial strains isolated from Acacia saligna represent a potential new species within the genus Rhizobium.</title>
        <authorList>
            <person name="Tambong J.T."/>
            <person name="Mnasri B."/>
        </authorList>
    </citation>
    <scope>NUCLEOTIDE SEQUENCE [LARGE SCALE GENOMIC DNA]</scope>
    <source>
        <strain evidence="2 3">1AS12I</strain>
    </source>
</reference>
<dbReference type="InterPro" id="IPR018490">
    <property type="entry name" value="cNMP-bd_dom_sf"/>
</dbReference>
<name>A0ABU8CJ04_9HYPH</name>
<organism evidence="2 3">
    <name type="scientific">Rhizobium aouanii</name>
    <dbReference type="NCBI Taxonomy" id="3118145"/>
    <lineage>
        <taxon>Bacteria</taxon>
        <taxon>Pseudomonadati</taxon>
        <taxon>Pseudomonadota</taxon>
        <taxon>Alphaproteobacteria</taxon>
        <taxon>Hyphomicrobiales</taxon>
        <taxon>Rhizobiaceae</taxon>
        <taxon>Rhizobium/Agrobacterium group</taxon>
        <taxon>Rhizobium</taxon>
    </lineage>
</organism>
<evidence type="ECO:0000259" key="1">
    <source>
        <dbReference type="PROSITE" id="PS50042"/>
    </source>
</evidence>
<protein>
    <submittedName>
        <fullName evidence="2">TIR domain-containing protein</fullName>
    </submittedName>
</protein>
<dbReference type="InterPro" id="IPR014710">
    <property type="entry name" value="RmlC-like_jellyroll"/>
</dbReference>
<dbReference type="Pfam" id="PF10137">
    <property type="entry name" value="CAP12-PCTIR_TIR"/>
    <property type="match status" value="1"/>
</dbReference>
<dbReference type="RefSeq" id="WP_264422401.1">
    <property type="nucleotide sequence ID" value="NZ_JBAMYB010000006.1"/>
</dbReference>
<dbReference type="CDD" id="cd00038">
    <property type="entry name" value="CAP_ED"/>
    <property type="match status" value="1"/>
</dbReference>
<dbReference type="Pfam" id="PF00027">
    <property type="entry name" value="cNMP_binding"/>
    <property type="match status" value="1"/>
</dbReference>
<accession>A0ABU8CJ04</accession>
<dbReference type="InterPro" id="IPR000595">
    <property type="entry name" value="cNMP-bd_dom"/>
</dbReference>
<gene>
    <name evidence="2" type="ORF">V8Q02_12775</name>
</gene>
<dbReference type="InterPro" id="IPR019302">
    <property type="entry name" value="CAP12/PCTIR_TIR_dom"/>
</dbReference>
<keyword evidence="3" id="KW-1185">Reference proteome</keyword>
<sequence length="281" mass="31010">MLGNGPLVEEVADHCTIEEYAAGAELMQQESDTNDIYFILAGTVQIVVNGHRVAVRGPGESVGEMAAIQPTQKRSATVVAQTSIVVAKLTEPQFADIASRHPQLYRAIAQELSRRLLERNKLVGVHRDKIRVFIISSVEGLPIARTVQDAFEHDPFTCTVWTDGVFRVANYTMEALEAAVDDSDFAIAIAHADDVTAYRGQDWPSPRDNVILELGLFMGRLGRRRAILMEPRDEKVKLPSDMAGITTVPYRFEPGKDMAALLAPACNRLRDHFKLMGPNNG</sequence>